<proteinExistence type="predicted"/>
<keyword evidence="2" id="KW-1185">Reference proteome</keyword>
<protein>
    <submittedName>
        <fullName evidence="1">Uncharacterized protein</fullName>
    </submittedName>
</protein>
<reference evidence="2" key="1">
    <citation type="submission" date="2016-10" db="EMBL/GenBank/DDBJ databases">
        <authorList>
            <person name="Varghese N."/>
            <person name="Submissions S."/>
        </authorList>
    </citation>
    <scope>NUCLEOTIDE SEQUENCE [LARGE SCALE GENOMIC DNA]</scope>
    <source>
        <strain evidence="2">CGMCC 4.6856</strain>
    </source>
</reference>
<sequence>MSTVPAFVPLPPEAARWLRDGEEPGLLTAYAAGPALREAHGLGASDDEEAGFVALGYAGLAALLDDAGPRLVLAVDLDAGQVRASGDDFGTTEVRGLRWGQVTALFGDEPDAAADLAEVRRLVAGRTLAEVADDEDVVGLVDRWDLLWYAPEELDSVLA</sequence>
<dbReference type="OrthoDB" id="3827911at2"/>
<dbReference type="RefSeq" id="WP_091181130.1">
    <property type="nucleotide sequence ID" value="NZ_FOFA01000005.1"/>
</dbReference>
<dbReference type="InterPro" id="IPR054206">
    <property type="entry name" value="DUF6912"/>
</dbReference>
<evidence type="ECO:0000313" key="2">
    <source>
        <dbReference type="Proteomes" id="UP000198504"/>
    </source>
</evidence>
<accession>A0A1H9I7V0</accession>
<evidence type="ECO:0000313" key="1">
    <source>
        <dbReference type="EMBL" id="SEQ70654.1"/>
    </source>
</evidence>
<dbReference type="EMBL" id="FOFA01000005">
    <property type="protein sequence ID" value="SEQ70654.1"/>
    <property type="molecule type" value="Genomic_DNA"/>
</dbReference>
<name>A0A1H9I7V0_9ACTN</name>
<gene>
    <name evidence="1" type="ORF">SAMN05421756_105122</name>
</gene>
<dbReference type="STRING" id="1036181.SAMN05421756_105122"/>
<dbReference type="Pfam" id="PF21853">
    <property type="entry name" value="DUF6912"/>
    <property type="match status" value="1"/>
</dbReference>
<dbReference type="Proteomes" id="UP000198504">
    <property type="component" value="Unassembled WGS sequence"/>
</dbReference>
<dbReference type="AlphaFoldDB" id="A0A1H9I7V0"/>
<organism evidence="1 2">
    <name type="scientific">Microlunatus flavus</name>
    <dbReference type="NCBI Taxonomy" id="1036181"/>
    <lineage>
        <taxon>Bacteria</taxon>
        <taxon>Bacillati</taxon>
        <taxon>Actinomycetota</taxon>
        <taxon>Actinomycetes</taxon>
        <taxon>Propionibacteriales</taxon>
        <taxon>Propionibacteriaceae</taxon>
        <taxon>Microlunatus</taxon>
    </lineage>
</organism>